<keyword evidence="4" id="KW-1185">Reference proteome</keyword>
<dbReference type="InterPro" id="IPR011013">
    <property type="entry name" value="Gal_mutarotase_sf_dom"/>
</dbReference>
<dbReference type="GO" id="GO:0030246">
    <property type="term" value="F:carbohydrate binding"/>
    <property type="evidence" value="ECO:0007669"/>
    <property type="project" value="InterPro"/>
</dbReference>
<dbReference type="GO" id="GO:0005975">
    <property type="term" value="P:carbohydrate metabolic process"/>
    <property type="evidence" value="ECO:0007669"/>
    <property type="project" value="InterPro"/>
</dbReference>
<reference evidence="3 4" key="1">
    <citation type="submission" date="2017-11" db="EMBL/GenBank/DDBJ databases">
        <title>Genomic Encyclopedia of Archaeal and Bacterial Type Strains, Phase II (KMG-II): From Individual Species to Whole Genera.</title>
        <authorList>
            <person name="Goeker M."/>
        </authorList>
    </citation>
    <scope>NUCLEOTIDE SEQUENCE [LARGE SCALE GENOMIC DNA]</scope>
    <source>
        <strain evidence="3 4">DSM 27763</strain>
    </source>
</reference>
<dbReference type="EMBL" id="PGEZ01000001">
    <property type="protein sequence ID" value="PJJ58118.1"/>
    <property type="molecule type" value="Genomic_DNA"/>
</dbReference>
<dbReference type="Gene3D" id="2.70.98.10">
    <property type="match status" value="1"/>
</dbReference>
<evidence type="ECO:0000313" key="4">
    <source>
        <dbReference type="Proteomes" id="UP000230842"/>
    </source>
</evidence>
<dbReference type="GO" id="GO:0003824">
    <property type="term" value="F:catalytic activity"/>
    <property type="evidence" value="ECO:0007669"/>
    <property type="project" value="InterPro"/>
</dbReference>
<dbReference type="PROSITE" id="PS51318">
    <property type="entry name" value="TAT"/>
    <property type="match status" value="1"/>
</dbReference>
<evidence type="ECO:0000313" key="3">
    <source>
        <dbReference type="EMBL" id="PJJ58118.1"/>
    </source>
</evidence>
<name>A0A2M9BJK3_9ACTN</name>
<evidence type="ECO:0000259" key="2">
    <source>
        <dbReference type="Pfam" id="PF17128"/>
    </source>
</evidence>
<comment type="caution">
    <text evidence="3">The sequence shown here is derived from an EMBL/GenBank/DDBJ whole genome shotgun (WGS) entry which is preliminary data.</text>
</comment>
<feature type="domain" description="DUF5107" evidence="2">
    <location>
        <begin position="479"/>
        <end position="528"/>
    </location>
</feature>
<dbReference type="Pfam" id="PF17128">
    <property type="entry name" value="DUF5107"/>
    <property type="match status" value="1"/>
</dbReference>
<feature type="signal peptide" evidence="1">
    <location>
        <begin position="1"/>
        <end position="30"/>
    </location>
</feature>
<dbReference type="AlphaFoldDB" id="A0A2M9BJK3"/>
<sequence length="909" mass="97353">MRRRRLALTGITGVAVAAIGAGALSAPAVAGPPATQRGAAVHAEGHRHGAHGTLSVRRARALDDKSFVLTFSDPLSAQIREFVDGNAEYLTEYLHVDGGSAAGDDAALDGAALSGVAGTRVYTVDGDRASLRVVLGSGATLRDATYRVWLDGDGLSLSDDLLIKGADGEEFRGEQSATERLRGTSADADPAQIAAARATDRRSVRLTFDDPVLDGMPAGRYDGDGITVEGDGSTASPTYVQRLDGTDSRAWELVFADDLPRHASITIEGDAHGLRTSAGTLGDDDVLSTTVRGRGHERRSPRVTSVDVAGDGESIAITFDRKISTFTHDDGVEELAETALGTGGSTLDRDVLLDGVSLDGDVVGGGRHDLDQNLEQVAAYVPDLRTIVVKVEGGEALQPRSRGSVTIEPGTLTDLAGVSNTRLRASFRVPRAAKPSSSYDASAEDFLAVDDDASVSFQRNAFEFTDPEGGDFSVRPENVENRLVEDTADAIVVENKYVEATFVPGYGGRMLSLIYKPTGNDLLYTNPVGTPYGFTSTPVGRPGNSPFYHNWLMVWGGVFPTITEAEHGKYWFLPWDYDIEESDDAIAITMTRTDDLNYADRPSKYRYGATGLETSVTYTVDKTSPAVDMSVSIHNPNDVAKQFEYWTCTTLAPGASSHEGSPTMEIVSPVSVIQRESWYPWIDDVEEPANPATPGDNYKVLDQLKKMVNWDRDGIVYGQGLADNPQGNWWGVINQENGEGVVRIGENDKTPGMKFWEWGYENSFDTNIYDNGHSARPYIELWAGRSNKFFQPATIAAGDTIAWTETYQPTMDLANVTNANGDGAAQVAFSGSGDDVTVRGDVFSTRIGEELTVRLVDDASGDVLAERSFVASAEESADLSAEASAGETVRLELVDGTGEVLLTAVASQG</sequence>
<dbReference type="InterPro" id="IPR033396">
    <property type="entry name" value="DUF5107"/>
</dbReference>
<dbReference type="SUPFAM" id="SSF74650">
    <property type="entry name" value="Galactose mutarotase-like"/>
    <property type="match status" value="1"/>
</dbReference>
<protein>
    <submittedName>
        <fullName evidence="3">Uncharacterized protein DUF5107</fullName>
    </submittedName>
</protein>
<organism evidence="3 4">
    <name type="scientific">Mumia flava</name>
    <dbReference type="NCBI Taxonomy" id="1348852"/>
    <lineage>
        <taxon>Bacteria</taxon>
        <taxon>Bacillati</taxon>
        <taxon>Actinomycetota</taxon>
        <taxon>Actinomycetes</taxon>
        <taxon>Propionibacteriales</taxon>
        <taxon>Nocardioidaceae</taxon>
        <taxon>Mumia</taxon>
    </lineage>
</organism>
<dbReference type="InterPro" id="IPR014718">
    <property type="entry name" value="GH-type_carb-bd"/>
</dbReference>
<keyword evidence="1" id="KW-0732">Signal</keyword>
<accession>A0A2M9BJK3</accession>
<proteinExistence type="predicted"/>
<dbReference type="InterPro" id="IPR006311">
    <property type="entry name" value="TAT_signal"/>
</dbReference>
<dbReference type="Proteomes" id="UP000230842">
    <property type="component" value="Unassembled WGS sequence"/>
</dbReference>
<evidence type="ECO:0000256" key="1">
    <source>
        <dbReference type="SAM" id="SignalP"/>
    </source>
</evidence>
<gene>
    <name evidence="3" type="ORF">CLV56_2363</name>
</gene>
<feature type="chain" id="PRO_5039012356" evidence="1">
    <location>
        <begin position="31"/>
        <end position="909"/>
    </location>
</feature>